<dbReference type="SUPFAM" id="SSF52980">
    <property type="entry name" value="Restriction endonuclease-like"/>
    <property type="match status" value="1"/>
</dbReference>
<dbReference type="CDD" id="cd06260">
    <property type="entry name" value="DUF820-like"/>
    <property type="match status" value="1"/>
</dbReference>
<dbReference type="InterPro" id="IPR012296">
    <property type="entry name" value="Nuclease_put_TT1808"/>
</dbReference>
<dbReference type="AlphaFoldDB" id="A0A6J4LZV6"/>
<gene>
    <name evidence="2" type="ORF">AVDCRST_MAG93-6915</name>
</gene>
<dbReference type="Gene3D" id="3.90.1570.10">
    <property type="entry name" value="tt1808, chain A"/>
    <property type="match status" value="1"/>
</dbReference>
<dbReference type="InterPro" id="IPR008538">
    <property type="entry name" value="Uma2"/>
</dbReference>
<proteinExistence type="predicted"/>
<sequence length="189" mass="21457">MSVKHQVTAEDLWEMPEVPGKRLELVDEEVVEVAPATIRHGVIAGTVHDVIKQHVRRQDLGLLMGDNVGYVLRRDPDQVRELNVSFVAWDNVPEGNDLDRFVQGPPTLAVEIFPPNDRANDIRERVQDYLEARTQQVWVLWPRRRSVSVYSSGADTRELGPDSVLDGGNVLPGFTVRVDDLFEVPRCRR</sequence>
<dbReference type="InterPro" id="IPR011335">
    <property type="entry name" value="Restrct_endonuc-II-like"/>
</dbReference>
<protein>
    <recommendedName>
        <fullName evidence="1">Putative restriction endonuclease domain-containing protein</fullName>
    </recommendedName>
</protein>
<evidence type="ECO:0000313" key="2">
    <source>
        <dbReference type="EMBL" id="CAA9346510.1"/>
    </source>
</evidence>
<name>A0A6J4LZV6_9CHLR</name>
<evidence type="ECO:0000259" key="1">
    <source>
        <dbReference type="Pfam" id="PF05685"/>
    </source>
</evidence>
<dbReference type="EMBL" id="CADCTR010002329">
    <property type="protein sequence ID" value="CAA9346510.1"/>
    <property type="molecule type" value="Genomic_DNA"/>
</dbReference>
<reference evidence="2" key="1">
    <citation type="submission" date="2020-02" db="EMBL/GenBank/DDBJ databases">
        <authorList>
            <person name="Meier V. D."/>
        </authorList>
    </citation>
    <scope>NUCLEOTIDE SEQUENCE</scope>
    <source>
        <strain evidence="2">AVDCRST_MAG93</strain>
    </source>
</reference>
<dbReference type="PANTHER" id="PTHR34107:SF1">
    <property type="entry name" value="SLL0198 PROTEIN"/>
    <property type="match status" value="1"/>
</dbReference>
<dbReference type="Pfam" id="PF05685">
    <property type="entry name" value="Uma2"/>
    <property type="match status" value="1"/>
</dbReference>
<organism evidence="2">
    <name type="scientific">uncultured Chloroflexia bacterium</name>
    <dbReference type="NCBI Taxonomy" id="1672391"/>
    <lineage>
        <taxon>Bacteria</taxon>
        <taxon>Bacillati</taxon>
        <taxon>Chloroflexota</taxon>
        <taxon>Chloroflexia</taxon>
        <taxon>environmental samples</taxon>
    </lineage>
</organism>
<dbReference type="PANTHER" id="PTHR34107">
    <property type="entry name" value="SLL0198 PROTEIN-RELATED"/>
    <property type="match status" value="1"/>
</dbReference>
<feature type="domain" description="Putative restriction endonuclease" evidence="1">
    <location>
        <begin position="10"/>
        <end position="178"/>
    </location>
</feature>
<accession>A0A6J4LZV6</accession>